<reference evidence="2 3" key="1">
    <citation type="submission" date="2021-07" db="EMBL/GenBank/DDBJ databases">
        <title>Actinomadura sp. PM05-2 isolated from lichen.</title>
        <authorList>
            <person name="Somphong A."/>
            <person name="Phongsopitanun W."/>
            <person name="Tanasupawat S."/>
            <person name="Peongsungnone V."/>
        </authorList>
    </citation>
    <scope>NUCLEOTIDE SEQUENCE [LARGE SCALE GENOMIC DNA]</scope>
    <source>
        <strain evidence="2 3">PM05-2</strain>
    </source>
</reference>
<feature type="region of interest" description="Disordered" evidence="1">
    <location>
        <begin position="185"/>
        <end position="210"/>
    </location>
</feature>
<dbReference type="EMBL" id="JAIBOA010000005">
    <property type="protein sequence ID" value="MBW8482725.1"/>
    <property type="molecule type" value="Genomic_DNA"/>
</dbReference>
<dbReference type="GO" id="GO:0016301">
    <property type="term" value="F:kinase activity"/>
    <property type="evidence" value="ECO:0007669"/>
    <property type="project" value="UniProtKB-KW"/>
</dbReference>
<gene>
    <name evidence="2" type="ORF">K1Y72_10130</name>
</gene>
<evidence type="ECO:0000313" key="3">
    <source>
        <dbReference type="Proteomes" id="UP000774570"/>
    </source>
</evidence>
<comment type="caution">
    <text evidence="2">The sequence shown here is derived from an EMBL/GenBank/DDBJ whole genome shotgun (WGS) entry which is preliminary data.</text>
</comment>
<sequence length="210" mass="22404">MQVRPITPEALVAEIGDRIAAAPRDRWVRVAIDGAPAASPGDLADALVDPLRVLGRPAVRVPAGGFLRPASLRYEHGRRDPDAFHDLWLDTGALTREVLAPLEPGGSGRFLPSLRDAAADRATRAPYRTLPPGGVVLVDGALLLGRGLPFDLTVHLALSPAALARRTAPDLAWTLPAYDRYRAETGPEDAADVPVRVDDPRHPALVTGPR</sequence>
<keyword evidence="3" id="KW-1185">Reference proteome</keyword>
<organism evidence="2 3">
    <name type="scientific">Actinomadura parmotrematis</name>
    <dbReference type="NCBI Taxonomy" id="2864039"/>
    <lineage>
        <taxon>Bacteria</taxon>
        <taxon>Bacillati</taxon>
        <taxon>Actinomycetota</taxon>
        <taxon>Actinomycetes</taxon>
        <taxon>Streptosporangiales</taxon>
        <taxon>Thermomonosporaceae</taxon>
        <taxon>Actinomadura</taxon>
    </lineage>
</organism>
<dbReference type="RefSeq" id="WP_220165458.1">
    <property type="nucleotide sequence ID" value="NZ_JAIBOA010000005.1"/>
</dbReference>
<proteinExistence type="predicted"/>
<name>A0ABS7FR73_9ACTN</name>
<evidence type="ECO:0000256" key="1">
    <source>
        <dbReference type="SAM" id="MobiDB-lite"/>
    </source>
</evidence>
<protein>
    <submittedName>
        <fullName evidence="2">Uridine kinase</fullName>
    </submittedName>
</protein>
<dbReference type="InterPro" id="IPR027417">
    <property type="entry name" value="P-loop_NTPase"/>
</dbReference>
<accession>A0ABS7FR73</accession>
<keyword evidence="2" id="KW-0418">Kinase</keyword>
<dbReference type="Gene3D" id="3.40.50.300">
    <property type="entry name" value="P-loop containing nucleotide triphosphate hydrolases"/>
    <property type="match status" value="1"/>
</dbReference>
<keyword evidence="2" id="KW-0808">Transferase</keyword>
<evidence type="ECO:0000313" key="2">
    <source>
        <dbReference type="EMBL" id="MBW8482725.1"/>
    </source>
</evidence>
<dbReference type="Proteomes" id="UP000774570">
    <property type="component" value="Unassembled WGS sequence"/>
</dbReference>